<feature type="region of interest" description="Disordered" evidence="17">
    <location>
        <begin position="508"/>
        <end position="541"/>
    </location>
</feature>
<dbReference type="InterPro" id="IPR000286">
    <property type="entry name" value="HDACs"/>
</dbReference>
<keyword evidence="6 12" id="KW-0378">Hydrolase</keyword>
<dbReference type="PANTHER" id="PTHR45364">
    <property type="entry name" value="HISTONE DEACETYLASE 9-RELATED"/>
    <property type="match status" value="1"/>
</dbReference>
<evidence type="ECO:0000256" key="13">
    <source>
        <dbReference type="PIRSR" id="PIRSR037911-1"/>
    </source>
</evidence>
<dbReference type="Pfam" id="PF00850">
    <property type="entry name" value="Hist_deacetyl"/>
    <property type="match status" value="1"/>
</dbReference>
<evidence type="ECO:0000256" key="1">
    <source>
        <dbReference type="ARBA" id="ARBA00004123"/>
    </source>
</evidence>
<dbReference type="GeneTree" id="ENSGT00940000157440"/>
<dbReference type="PANTHER" id="PTHR45364:SF13">
    <property type="entry name" value="HISTONE DEACETYLASE"/>
    <property type="match status" value="1"/>
</dbReference>
<feature type="region of interest" description="Disordered" evidence="17">
    <location>
        <begin position="222"/>
        <end position="255"/>
    </location>
</feature>
<evidence type="ECO:0000256" key="3">
    <source>
        <dbReference type="ARBA" id="ARBA00012111"/>
    </source>
</evidence>
<organism evidence="21 22">
    <name type="scientific">Eptatretus burgeri</name>
    <name type="common">Inshore hagfish</name>
    <dbReference type="NCBI Taxonomy" id="7764"/>
    <lineage>
        <taxon>Eukaryota</taxon>
        <taxon>Metazoa</taxon>
        <taxon>Chordata</taxon>
        <taxon>Craniata</taxon>
        <taxon>Vertebrata</taxon>
        <taxon>Cyclostomata</taxon>
        <taxon>Myxini</taxon>
        <taxon>Myxiniformes</taxon>
        <taxon>Myxinidae</taxon>
        <taxon>Eptatretinae</taxon>
        <taxon>Eptatretus</taxon>
    </lineage>
</organism>
<dbReference type="GO" id="GO:0046872">
    <property type="term" value="F:metal ion binding"/>
    <property type="evidence" value="ECO:0007669"/>
    <property type="project" value="UniProtKB-KW"/>
</dbReference>
<dbReference type="CDD" id="cd11681">
    <property type="entry name" value="HDAC_classIIa"/>
    <property type="match status" value="1"/>
</dbReference>
<dbReference type="AlphaFoldDB" id="A0A8C4QVM3"/>
<feature type="binding site" evidence="14">
    <location>
        <position position="747"/>
    </location>
    <ligand>
        <name>Zn(2+)</name>
        <dbReference type="ChEBI" id="CHEBI:29105"/>
    </ligand>
</feature>
<dbReference type="Gene3D" id="3.40.800.20">
    <property type="entry name" value="Histone deacetylase domain"/>
    <property type="match status" value="1"/>
</dbReference>
<accession>A0A8C4QVM3</accession>
<evidence type="ECO:0000313" key="21">
    <source>
        <dbReference type="Ensembl" id="ENSEBUP00000021169.1"/>
    </source>
</evidence>
<evidence type="ECO:0000256" key="15">
    <source>
        <dbReference type="PIRSR" id="PIRSR037911-3"/>
    </source>
</evidence>
<evidence type="ECO:0000256" key="9">
    <source>
        <dbReference type="ARBA" id="ARBA00023015"/>
    </source>
</evidence>
<feature type="binding site" evidence="14">
    <location>
        <position position="669"/>
    </location>
    <ligand>
        <name>Zn(2+)</name>
        <dbReference type="ChEBI" id="CHEBI:29105"/>
    </ligand>
</feature>
<evidence type="ECO:0000256" key="5">
    <source>
        <dbReference type="ARBA" id="ARBA00022723"/>
    </source>
</evidence>
<dbReference type="GO" id="GO:0005634">
    <property type="term" value="C:nucleus"/>
    <property type="evidence" value="ECO:0007669"/>
    <property type="project" value="UniProtKB-SubCell"/>
</dbReference>
<dbReference type="Ensembl" id="ENSEBUT00000021745.1">
    <property type="protein sequence ID" value="ENSEBUP00000021169.1"/>
    <property type="gene ID" value="ENSEBUG00000013086.1"/>
</dbReference>
<keyword evidence="4 12" id="KW-0678">Repressor</keyword>
<dbReference type="SUPFAM" id="SSF52768">
    <property type="entry name" value="Arginase/deacetylase"/>
    <property type="match status" value="1"/>
</dbReference>
<keyword evidence="5 14" id="KW-0479">Metal-binding</keyword>
<comment type="similarity">
    <text evidence="2 12">Belongs to the histone deacetylase family. HD type 2 subfamily.</text>
</comment>
<keyword evidence="16" id="KW-0175">Coiled coil</keyword>
<comment type="subcellular location">
    <subcellularLocation>
        <location evidence="1 12">Nucleus</location>
    </subcellularLocation>
</comment>
<dbReference type="GO" id="GO:0141221">
    <property type="term" value="F:histone deacetylase activity, hydrolytic mechanism"/>
    <property type="evidence" value="ECO:0007669"/>
    <property type="project" value="UniProtKB-EC"/>
</dbReference>
<dbReference type="InterPro" id="IPR037138">
    <property type="entry name" value="His_deacetylse_dom_sf"/>
</dbReference>
<dbReference type="GO" id="GO:0000122">
    <property type="term" value="P:negative regulation of transcription by RNA polymerase II"/>
    <property type="evidence" value="ECO:0007669"/>
    <property type="project" value="InterPro"/>
</dbReference>
<evidence type="ECO:0000256" key="6">
    <source>
        <dbReference type="ARBA" id="ARBA00022801"/>
    </source>
</evidence>
<dbReference type="PIRSF" id="PIRSF037911">
    <property type="entry name" value="HDAC_II_euk"/>
    <property type="match status" value="1"/>
</dbReference>
<protein>
    <recommendedName>
        <fullName evidence="3 12">Histone deacetylase</fullName>
        <ecNumber evidence="3 12">3.5.1.98</ecNumber>
    </recommendedName>
</protein>
<evidence type="ECO:0000256" key="16">
    <source>
        <dbReference type="SAM" id="Coils"/>
    </source>
</evidence>
<keyword evidence="8 12" id="KW-0156">Chromatin regulator</keyword>
<dbReference type="PRINTS" id="PR01270">
    <property type="entry name" value="HDASUPER"/>
</dbReference>
<feature type="binding site" evidence="14">
    <location>
        <position position="675"/>
    </location>
    <ligand>
        <name>Zn(2+)</name>
        <dbReference type="ChEBI" id="CHEBI:29105"/>
    </ligand>
</feature>
<feature type="active site" evidence="13">
    <location>
        <position position="799"/>
    </location>
</feature>
<evidence type="ECO:0000256" key="7">
    <source>
        <dbReference type="ARBA" id="ARBA00022833"/>
    </source>
</evidence>
<dbReference type="Proteomes" id="UP000694388">
    <property type="component" value="Unplaced"/>
</dbReference>
<evidence type="ECO:0000256" key="18">
    <source>
        <dbReference type="SAM" id="Phobius"/>
    </source>
</evidence>
<feature type="transmembrane region" description="Helical" evidence="18">
    <location>
        <begin position="1024"/>
        <end position="1048"/>
    </location>
</feature>
<reference evidence="21" key="1">
    <citation type="submission" date="2025-05" db="UniProtKB">
        <authorList>
            <consortium name="Ensembl"/>
        </authorList>
    </citation>
    <scope>IDENTIFICATION</scope>
</reference>
<feature type="compositionally biased region" description="Low complexity" evidence="17">
    <location>
        <begin position="303"/>
        <end position="320"/>
    </location>
</feature>
<feature type="site" description="Contributes to catalysis" evidence="15">
    <location>
        <position position="972"/>
    </location>
</feature>
<dbReference type="InterPro" id="IPR023801">
    <property type="entry name" value="His_deacetylse_dom"/>
</dbReference>
<keyword evidence="7 14" id="KW-0862">Zinc</keyword>
<feature type="compositionally biased region" description="Basic and acidic residues" evidence="17">
    <location>
        <begin position="243"/>
        <end position="254"/>
    </location>
</feature>
<dbReference type="InterPro" id="IPR024643">
    <property type="entry name" value="Hist_deacetylase_Gln_rich_N"/>
</dbReference>
<dbReference type="InterPro" id="IPR023696">
    <property type="entry name" value="Ureohydrolase_dom_sf"/>
</dbReference>
<evidence type="ECO:0000256" key="12">
    <source>
        <dbReference type="PIRNR" id="PIRNR037911"/>
    </source>
</evidence>
<keyword evidence="18" id="KW-1133">Transmembrane helix</keyword>
<dbReference type="CDD" id="cd10149">
    <property type="entry name" value="ClassIIa_HDAC_Gln-rich-N"/>
    <property type="match status" value="1"/>
</dbReference>
<evidence type="ECO:0000313" key="22">
    <source>
        <dbReference type="Proteomes" id="UP000694388"/>
    </source>
</evidence>
<feature type="coiled-coil region" evidence="16">
    <location>
        <begin position="80"/>
        <end position="158"/>
    </location>
</feature>
<evidence type="ECO:0000256" key="14">
    <source>
        <dbReference type="PIRSR" id="PIRSR037911-2"/>
    </source>
</evidence>
<dbReference type="Pfam" id="PF12203">
    <property type="entry name" value="HDAC4_Gln"/>
    <property type="match status" value="1"/>
</dbReference>
<feature type="binding site" evidence="14">
    <location>
        <position position="667"/>
    </location>
    <ligand>
        <name>Zn(2+)</name>
        <dbReference type="ChEBI" id="CHEBI:29105"/>
    </ligand>
</feature>
<comment type="catalytic activity">
    <reaction evidence="12">
        <text>N(6)-acetyl-L-lysyl-[histone] + H2O = L-lysyl-[histone] + acetate</text>
        <dbReference type="Rhea" id="RHEA:58196"/>
        <dbReference type="Rhea" id="RHEA-COMP:9845"/>
        <dbReference type="Rhea" id="RHEA-COMP:11338"/>
        <dbReference type="ChEBI" id="CHEBI:15377"/>
        <dbReference type="ChEBI" id="CHEBI:29969"/>
        <dbReference type="ChEBI" id="CHEBI:30089"/>
        <dbReference type="ChEBI" id="CHEBI:61930"/>
        <dbReference type="EC" id="3.5.1.98"/>
    </reaction>
</comment>
<dbReference type="Gene3D" id="6.10.250.1550">
    <property type="match status" value="1"/>
</dbReference>
<evidence type="ECO:0000256" key="4">
    <source>
        <dbReference type="ARBA" id="ARBA00022491"/>
    </source>
</evidence>
<keyword evidence="11" id="KW-0539">Nucleus</keyword>
<evidence type="ECO:0000256" key="8">
    <source>
        <dbReference type="ARBA" id="ARBA00022853"/>
    </source>
</evidence>
<keyword evidence="9 12" id="KW-0805">Transcription regulation</keyword>
<evidence type="ECO:0000256" key="2">
    <source>
        <dbReference type="ARBA" id="ARBA00007738"/>
    </source>
</evidence>
<dbReference type="EC" id="3.5.1.98" evidence="3 12"/>
<feature type="domain" description="Histone deacetylase" evidence="19">
    <location>
        <begin position="675"/>
        <end position="987"/>
    </location>
</feature>
<sequence length="1090" mass="119358">MSSQSPLGGAANHEHEPLDLIAQRQCDTVELGQALPSQATLGAQQPVALPAVEQSSLRPVLVSMSNVEAGMPVLPDVRLREQLQHELIMLKQQQELQQQMLLAEYTKQQEQLKRRHEAQLHEHIKQQQALAMQRQRLEQQRKLEQAQLEQRLEKQRREQQLQALRNKEKGKESAVASTEVKQRLQEFVLNKRQREVTSGLNNNNLPHNARVWIATAHHGSFENSPSPSGVSPPCNHPEFGAYENKDDFPLRKTASEPNLKVRCRLKQKVAERRSSPLLRRKDRSLVTTLKKRPVDVTGVTVCSSAPGSGPSSPSNTSGGVPVENGTVHGIHAKLMPSPERRINRDGMASQVNLFPSPLLPNITLGLPATAAVAHTGAPGPNAERQALQALRANTPGLPTPFLTSLPTFLACGDSEGTSTLQQHLLLLERTRLAGLMLQAQSQLVAPASSAGQKVAHHRPLCRTQSAPQPDSTQALQQLVLQQQHKQFLDKQKQLQQLLLTKVNSETGSVGTLHHETHPEETEEELREQQRMQEDDDEGGGIAVDGAVVHVKQEPGLSGGEEETDNGDETEMAPVLPPNGQQLQLLRQAGNSGLHARPPNPQAMILEQQRLHLLQAAGLTQVHRPLSRAQSSPASACLPPQTSAEQIPPKMSFTTGLVYDPLMLKHQCMCGRSGGHPEHAGRVQSIWSRLQETGLVNKCERVRPRKATQEEIHTVHSQKHTLLYGTNPFNPQKLERSMVQKCLVMLPCGGIGVDSDTVWNDLHSSGAARMAVGCVVDLAFKVASGELKNGFAIVRPPGHHAEESLAMGFCFFNSIAIAAKLLQQKLSVKKIAIVDWDIHHGNGTQQAFYKDPNVLYISLHRYDDGNFFPGSGAISEVGSGSGEGFTVNVAWTGGIDPPMGDAEYLAAFRSVVMPITSEFDPDVVLVSAGFDAVEGHTPQLGGYRVSAKCFSVMTQQLMMLAGGRVVLVLEGGHDLTAICDASETCVTALLGMELESLPQEVLQQCPNQKAITTLQKVIETHSKSVSIAPAGLVVVCILTIKVFLMHWMFSFKQWSSSKHVDFYLRRGRWAEVLFSPLCACLSVSRISQKSC</sequence>
<dbReference type="Ensembl" id="ENSEBUT00000021792.1">
    <property type="protein sequence ID" value="ENSEBUP00000021216.1"/>
    <property type="gene ID" value="ENSEBUG00000013086.1"/>
</dbReference>
<evidence type="ECO:0000259" key="20">
    <source>
        <dbReference type="Pfam" id="PF12203"/>
    </source>
</evidence>
<keyword evidence="18" id="KW-0812">Transmembrane</keyword>
<dbReference type="FunFam" id="3.40.800.20:FF:000002">
    <property type="entry name" value="Histone deacetylase"/>
    <property type="match status" value="1"/>
</dbReference>
<proteinExistence type="inferred from homology"/>
<feature type="domain" description="Histone deacetylase glutamine rich N-terminal" evidence="20">
    <location>
        <begin position="79"/>
        <end position="161"/>
    </location>
</feature>
<keyword evidence="10 12" id="KW-0804">Transcription</keyword>
<feature type="region of interest" description="Disordered" evidence="17">
    <location>
        <begin position="300"/>
        <end position="320"/>
    </location>
</feature>
<comment type="function">
    <text evidence="12">Responsible for the deacetylation of lysine residues on the N-terminal part of the core histones (H2A, H2B, H3 and H4). Histone deacetylation gives a tag for epigenetic repression and plays an important role in transcriptional regulation, cell cycle progression and developmental events.</text>
</comment>
<evidence type="ECO:0000256" key="17">
    <source>
        <dbReference type="SAM" id="MobiDB-lite"/>
    </source>
</evidence>
<evidence type="ECO:0000259" key="19">
    <source>
        <dbReference type="Pfam" id="PF00850"/>
    </source>
</evidence>
<name>A0A8C4QVM3_EPTBU</name>
<keyword evidence="18" id="KW-0472">Membrane</keyword>
<dbReference type="InterPro" id="IPR046949">
    <property type="entry name" value="HDAC4/5/7/9"/>
</dbReference>
<keyword evidence="22" id="KW-1185">Reference proteome</keyword>
<evidence type="ECO:0000256" key="11">
    <source>
        <dbReference type="ARBA" id="ARBA00023242"/>
    </source>
</evidence>
<evidence type="ECO:0000256" key="10">
    <source>
        <dbReference type="ARBA" id="ARBA00023163"/>
    </source>
</evidence>